<protein>
    <recommendedName>
        <fullName evidence="3">non-reducing end alpha-L-arabinofuranosidase</fullName>
        <ecNumber evidence="3">3.2.1.55</ecNumber>
    </recommendedName>
</protein>
<dbReference type="Gene3D" id="3.20.20.80">
    <property type="entry name" value="Glycosidases"/>
    <property type="match status" value="1"/>
</dbReference>
<dbReference type="GO" id="GO:0046373">
    <property type="term" value="P:L-arabinose metabolic process"/>
    <property type="evidence" value="ECO:0007669"/>
    <property type="project" value="InterPro"/>
</dbReference>
<dbReference type="InterPro" id="IPR010720">
    <property type="entry name" value="Alpha-L-AF_C"/>
</dbReference>
<dbReference type="InterPro" id="IPR003305">
    <property type="entry name" value="CenC_carb-bd"/>
</dbReference>
<dbReference type="InterPro" id="IPR055235">
    <property type="entry name" value="ASD1_cat"/>
</dbReference>
<dbReference type="SMART" id="SM00813">
    <property type="entry name" value="Alpha-L-AF_C"/>
    <property type="match status" value="1"/>
</dbReference>
<dbReference type="Proteomes" id="UP000250831">
    <property type="component" value="Unassembled WGS sequence"/>
</dbReference>
<dbReference type="PANTHER" id="PTHR31776">
    <property type="entry name" value="ALPHA-L-ARABINOFURANOSIDASE 1"/>
    <property type="match status" value="1"/>
</dbReference>
<name>A0A363NRZ9_9SPHI</name>
<accession>A0A363NRZ9</accession>
<evidence type="ECO:0000256" key="3">
    <source>
        <dbReference type="ARBA" id="ARBA00012670"/>
    </source>
</evidence>
<evidence type="ECO:0000256" key="2">
    <source>
        <dbReference type="ARBA" id="ARBA00007186"/>
    </source>
</evidence>
<dbReference type="InterPro" id="IPR055133">
    <property type="entry name" value="BT_3657-like_N"/>
</dbReference>
<keyword evidence="5" id="KW-0378">Hydrolase</keyword>
<organism evidence="7 8">
    <name type="scientific">Sphingobacterium athyrii</name>
    <dbReference type="NCBI Taxonomy" id="2152717"/>
    <lineage>
        <taxon>Bacteria</taxon>
        <taxon>Pseudomonadati</taxon>
        <taxon>Bacteroidota</taxon>
        <taxon>Sphingobacteriia</taxon>
        <taxon>Sphingobacteriales</taxon>
        <taxon>Sphingobacteriaceae</taxon>
        <taxon>Sphingobacterium</taxon>
    </lineage>
</organism>
<evidence type="ECO:0000256" key="5">
    <source>
        <dbReference type="ARBA" id="ARBA00022801"/>
    </source>
</evidence>
<dbReference type="Gene3D" id="2.60.120.260">
    <property type="entry name" value="Galactose-binding domain-like"/>
    <property type="match status" value="1"/>
</dbReference>
<evidence type="ECO:0000313" key="7">
    <source>
        <dbReference type="EMBL" id="PUV23586.1"/>
    </source>
</evidence>
<dbReference type="OrthoDB" id="9758333at2"/>
<dbReference type="EC" id="3.2.1.55" evidence="3"/>
<dbReference type="EMBL" id="QCXX01000004">
    <property type="protein sequence ID" value="PUV23586.1"/>
    <property type="molecule type" value="Genomic_DNA"/>
</dbReference>
<comment type="catalytic activity">
    <reaction evidence="1">
        <text>Hydrolysis of terminal non-reducing alpha-L-arabinofuranoside residues in alpha-L-arabinosides.</text>
        <dbReference type="EC" id="3.2.1.55"/>
    </reaction>
</comment>
<dbReference type="Pfam" id="PF22848">
    <property type="entry name" value="ASD1_dom"/>
    <property type="match status" value="1"/>
</dbReference>
<dbReference type="Pfam" id="PF06964">
    <property type="entry name" value="Alpha-L-AF_C"/>
    <property type="match status" value="1"/>
</dbReference>
<dbReference type="InterPro" id="IPR008979">
    <property type="entry name" value="Galactose-bd-like_sf"/>
</dbReference>
<keyword evidence="8" id="KW-1185">Reference proteome</keyword>
<dbReference type="PANTHER" id="PTHR31776:SF26">
    <property type="entry name" value="SECRETED ARABINOSIDASE"/>
    <property type="match status" value="1"/>
</dbReference>
<comment type="caution">
    <text evidence="7">The sequence shown here is derived from an EMBL/GenBank/DDBJ whole genome shotgun (WGS) entry which is preliminary data.</text>
</comment>
<dbReference type="RefSeq" id="WP_108634929.1">
    <property type="nucleotide sequence ID" value="NZ_QCXX01000004.1"/>
</dbReference>
<evidence type="ECO:0000256" key="4">
    <source>
        <dbReference type="ARBA" id="ARBA00022729"/>
    </source>
</evidence>
<dbReference type="SUPFAM" id="SSF51445">
    <property type="entry name" value="(Trans)glycosidases"/>
    <property type="match status" value="1"/>
</dbReference>
<proteinExistence type="inferred from homology"/>
<sequence>MRTDNFKLRAYNLFLTKSLCFFCLFWISNVNANVHRMKASEPDSAYFFAYAKEKNAGRDGLLYAWSLDGKKWNSIGTDLAFVKSDYGRWGSEKRMINPVLLPRKGGGWTCVWQLTPENNGPYAHTYTNDFFNWGRQDYYVALNDLDKSTASLVKNSLLAREHISLLGDRLHGTKLKVSWSVIKELIKHYDLALLKQKQWSERSIDDAARFPSLKPLDIKLTPKTEQTKPISDMLVGVFFEDINYAADGGLYAELIQNRDFEYKLSDKQGQDKNWNEKTAWSIDGAGQFSIDSLNPIHPNNKHYARLRGADALRNIGYDGIALDKNERYDLSFFARGTSGKGRQLKIRMSTKDGKILDEKSLTVDCKNWKKYQLTLTPNSTCKDAVLELVFTDLQQLDLDLISLFPQHTYKGRKNGLRKDLAEAIAALNPRFVRFPGGCLAHGDGIENIYHWSSTVGPLESRVPQRNMWGYHQTVGLGYYEYFQFCEDIGAHAVPVVAAGVPCQNSGSHGHPLGGQQCGIPMEDMDDYIQEVLNLIEWANGDKNSTWGKVRAAAGHPEPFHLKYIGVGNEDLISNVFEERFTMIYNAIREKYPDIQVIGTAGPFFEGTDYVEGWKIANKLNVPIMDEHYYQTPGWFIHNQDFYDKYDRSKSQVYLGEYAAHIHGRASTLEVALAEAAYLTALERNGDIVKMASYAPLLAKEDYTQWRPDLIYFSNTDLNLTPSYYVQQLFGRNNGTEYIPMEASYSNAVVDVQKRVAFSMVKDPKDKSLIVKMVNILPVTVNIQLDLNKLNLKAETAVVSQLTGNLDSKTAKPEERTETVEKLKHQQLPPYSLTIIRIESAAK</sequence>
<evidence type="ECO:0000313" key="8">
    <source>
        <dbReference type="Proteomes" id="UP000250831"/>
    </source>
</evidence>
<dbReference type="InterPro" id="IPR017853">
    <property type="entry name" value="GH"/>
</dbReference>
<feature type="domain" description="Alpha-L-arabinofuranosidase C-terminal" evidence="6">
    <location>
        <begin position="655"/>
        <end position="831"/>
    </location>
</feature>
<reference evidence="7 8" key="1">
    <citation type="submission" date="2018-04" db="EMBL/GenBank/DDBJ databases">
        <title>Sphingobacterium sp. M46 Genome.</title>
        <authorList>
            <person name="Cheng J."/>
            <person name="Li Y."/>
        </authorList>
    </citation>
    <scope>NUCLEOTIDE SEQUENCE [LARGE SCALE GENOMIC DNA]</scope>
    <source>
        <strain evidence="7 8">M46</strain>
    </source>
</reference>
<evidence type="ECO:0000256" key="1">
    <source>
        <dbReference type="ARBA" id="ARBA00001462"/>
    </source>
</evidence>
<dbReference type="Pfam" id="PF02018">
    <property type="entry name" value="CBM_4_9"/>
    <property type="match status" value="1"/>
</dbReference>
<keyword evidence="4" id="KW-0732">Signal</keyword>
<dbReference type="SUPFAM" id="SSF49785">
    <property type="entry name" value="Galactose-binding domain-like"/>
    <property type="match status" value="1"/>
</dbReference>
<dbReference type="InterPro" id="IPR051563">
    <property type="entry name" value="Glycosyl_Hydrolase_51"/>
</dbReference>
<dbReference type="Pfam" id="PF22847">
    <property type="entry name" value="BT_3657-like_N"/>
    <property type="match status" value="1"/>
</dbReference>
<dbReference type="AlphaFoldDB" id="A0A363NRZ9"/>
<evidence type="ECO:0000259" key="6">
    <source>
        <dbReference type="SMART" id="SM00813"/>
    </source>
</evidence>
<gene>
    <name evidence="7" type="ORF">DCO56_16925</name>
</gene>
<dbReference type="GO" id="GO:0046556">
    <property type="term" value="F:alpha-L-arabinofuranosidase activity"/>
    <property type="evidence" value="ECO:0007669"/>
    <property type="project" value="UniProtKB-EC"/>
</dbReference>
<comment type="similarity">
    <text evidence="2">Belongs to the glycosyl hydrolase 51 family.</text>
</comment>